<evidence type="ECO:0000313" key="1">
    <source>
        <dbReference type="EMBL" id="KAI0059893.1"/>
    </source>
</evidence>
<organism evidence="1 2">
    <name type="scientific">Artomyces pyxidatus</name>
    <dbReference type="NCBI Taxonomy" id="48021"/>
    <lineage>
        <taxon>Eukaryota</taxon>
        <taxon>Fungi</taxon>
        <taxon>Dikarya</taxon>
        <taxon>Basidiomycota</taxon>
        <taxon>Agaricomycotina</taxon>
        <taxon>Agaricomycetes</taxon>
        <taxon>Russulales</taxon>
        <taxon>Auriscalpiaceae</taxon>
        <taxon>Artomyces</taxon>
    </lineage>
</organism>
<sequence>MCAAPHLCACPGMFLVFSFTKTRLSGLVRGAAAIFHVIFGTVTTVKAQPSRRSISSAHDPSTLVPIDGETFSTPHHRQYPAFVVLVLSHDVQNTA</sequence>
<dbReference type="EMBL" id="MU277223">
    <property type="protein sequence ID" value="KAI0059893.1"/>
    <property type="molecule type" value="Genomic_DNA"/>
</dbReference>
<reference evidence="1" key="1">
    <citation type="submission" date="2021-03" db="EMBL/GenBank/DDBJ databases">
        <authorList>
            <consortium name="DOE Joint Genome Institute"/>
            <person name="Ahrendt S."/>
            <person name="Looney B.P."/>
            <person name="Miyauchi S."/>
            <person name="Morin E."/>
            <person name="Drula E."/>
            <person name="Courty P.E."/>
            <person name="Chicoki N."/>
            <person name="Fauchery L."/>
            <person name="Kohler A."/>
            <person name="Kuo A."/>
            <person name="Labutti K."/>
            <person name="Pangilinan J."/>
            <person name="Lipzen A."/>
            <person name="Riley R."/>
            <person name="Andreopoulos W."/>
            <person name="He G."/>
            <person name="Johnson J."/>
            <person name="Barry K.W."/>
            <person name="Grigoriev I.V."/>
            <person name="Nagy L."/>
            <person name="Hibbett D."/>
            <person name="Henrissat B."/>
            <person name="Matheny P.B."/>
            <person name="Labbe J."/>
            <person name="Martin F."/>
        </authorList>
    </citation>
    <scope>NUCLEOTIDE SEQUENCE</scope>
    <source>
        <strain evidence="1">HHB10654</strain>
    </source>
</reference>
<accession>A0ACB8STQ9</accession>
<dbReference type="Proteomes" id="UP000814140">
    <property type="component" value="Unassembled WGS sequence"/>
</dbReference>
<name>A0ACB8STQ9_9AGAM</name>
<keyword evidence="2" id="KW-1185">Reference proteome</keyword>
<evidence type="ECO:0000313" key="2">
    <source>
        <dbReference type="Proteomes" id="UP000814140"/>
    </source>
</evidence>
<proteinExistence type="predicted"/>
<comment type="caution">
    <text evidence="1">The sequence shown here is derived from an EMBL/GenBank/DDBJ whole genome shotgun (WGS) entry which is preliminary data.</text>
</comment>
<reference evidence="1" key="2">
    <citation type="journal article" date="2022" name="New Phytol.">
        <title>Evolutionary transition to the ectomycorrhizal habit in the genomes of a hyperdiverse lineage of mushroom-forming fungi.</title>
        <authorList>
            <person name="Looney B."/>
            <person name="Miyauchi S."/>
            <person name="Morin E."/>
            <person name="Drula E."/>
            <person name="Courty P.E."/>
            <person name="Kohler A."/>
            <person name="Kuo A."/>
            <person name="LaButti K."/>
            <person name="Pangilinan J."/>
            <person name="Lipzen A."/>
            <person name="Riley R."/>
            <person name="Andreopoulos W."/>
            <person name="He G."/>
            <person name="Johnson J."/>
            <person name="Nolan M."/>
            <person name="Tritt A."/>
            <person name="Barry K.W."/>
            <person name="Grigoriev I.V."/>
            <person name="Nagy L.G."/>
            <person name="Hibbett D."/>
            <person name="Henrissat B."/>
            <person name="Matheny P.B."/>
            <person name="Labbe J."/>
            <person name="Martin F.M."/>
        </authorList>
    </citation>
    <scope>NUCLEOTIDE SEQUENCE</scope>
    <source>
        <strain evidence="1">HHB10654</strain>
    </source>
</reference>
<protein>
    <submittedName>
        <fullName evidence="1">Uncharacterized protein</fullName>
    </submittedName>
</protein>
<gene>
    <name evidence="1" type="ORF">BV25DRAFT_1038625</name>
</gene>